<keyword evidence="1" id="KW-0547">Nucleotide-binding</keyword>
<keyword evidence="4" id="KW-0067">ATP-binding</keyword>
<evidence type="ECO:0000256" key="1">
    <source>
        <dbReference type="ARBA" id="ARBA00022741"/>
    </source>
</evidence>
<dbReference type="SMART" id="SM00885">
    <property type="entry name" value="D5_N"/>
    <property type="match status" value="1"/>
</dbReference>
<keyword evidence="3" id="KW-0347">Helicase</keyword>
<dbReference type="Pfam" id="PF22763">
    <property type="entry name" value="NrS1-1_pol-like_HBD"/>
    <property type="match status" value="1"/>
</dbReference>
<feature type="region of interest" description="Disordered" evidence="5">
    <location>
        <begin position="177"/>
        <end position="196"/>
    </location>
</feature>
<dbReference type="InterPro" id="IPR006500">
    <property type="entry name" value="Helicase_put_C_phage/plasmid"/>
</dbReference>
<dbReference type="Gene3D" id="3.40.50.300">
    <property type="entry name" value="P-loop containing nucleotide triphosphate hydrolases"/>
    <property type="match status" value="1"/>
</dbReference>
<dbReference type="Pfam" id="PF19263">
    <property type="entry name" value="DUF5906"/>
    <property type="match status" value="1"/>
</dbReference>
<keyword evidence="2" id="KW-0378">Hydrolase</keyword>
<feature type="region of interest" description="Disordered" evidence="5">
    <location>
        <begin position="293"/>
        <end position="342"/>
    </location>
</feature>
<dbReference type="PANTHER" id="PTHR35372:SF2">
    <property type="entry name" value="SF3 HELICASE DOMAIN-CONTAINING PROTEIN"/>
    <property type="match status" value="1"/>
</dbReference>
<evidence type="ECO:0000256" key="4">
    <source>
        <dbReference type="ARBA" id="ARBA00022840"/>
    </source>
</evidence>
<evidence type="ECO:0000256" key="2">
    <source>
        <dbReference type="ARBA" id="ARBA00022801"/>
    </source>
</evidence>
<dbReference type="PANTHER" id="PTHR35372">
    <property type="entry name" value="ATP BINDING PROTEIN-RELATED"/>
    <property type="match status" value="1"/>
</dbReference>
<dbReference type="PROSITE" id="PS51206">
    <property type="entry name" value="SF3_HELICASE_1"/>
    <property type="match status" value="1"/>
</dbReference>
<dbReference type="InterPro" id="IPR054468">
    <property type="entry name" value="NrSPol-like_HBD"/>
</dbReference>
<dbReference type="SUPFAM" id="SSF52540">
    <property type="entry name" value="P-loop containing nucleoside triphosphate hydrolases"/>
    <property type="match status" value="1"/>
</dbReference>
<name>A0A9D1DEL4_9FIRM</name>
<evidence type="ECO:0000313" key="7">
    <source>
        <dbReference type="EMBL" id="HIR47806.1"/>
    </source>
</evidence>
<dbReference type="InterPro" id="IPR014818">
    <property type="entry name" value="Phage/plasmid_primase_P4_C"/>
</dbReference>
<gene>
    <name evidence="7" type="ORF">IAB89_09180</name>
</gene>
<proteinExistence type="predicted"/>
<reference evidence="7" key="1">
    <citation type="submission" date="2020-10" db="EMBL/GenBank/DDBJ databases">
        <authorList>
            <person name="Gilroy R."/>
        </authorList>
    </citation>
    <scope>NUCLEOTIDE SEQUENCE</scope>
    <source>
        <strain evidence="7">ChiSxjej1B13-7958</strain>
    </source>
</reference>
<organism evidence="7 8">
    <name type="scientific">Candidatus Caccousia avicola</name>
    <dbReference type="NCBI Taxonomy" id="2840721"/>
    <lineage>
        <taxon>Bacteria</taxon>
        <taxon>Bacillati</taxon>
        <taxon>Bacillota</taxon>
        <taxon>Clostridia</taxon>
        <taxon>Eubacteriales</taxon>
        <taxon>Oscillospiraceae</taxon>
        <taxon>Oscillospiraceae incertae sedis</taxon>
        <taxon>Candidatus Caccousia</taxon>
    </lineage>
</organism>
<evidence type="ECO:0000259" key="6">
    <source>
        <dbReference type="PROSITE" id="PS51206"/>
    </source>
</evidence>
<dbReference type="AlphaFoldDB" id="A0A9D1DEL4"/>
<accession>A0A9D1DEL4</accession>
<protein>
    <recommendedName>
        <fullName evidence="6">SF3 helicase domain-containing protein</fullName>
    </recommendedName>
</protein>
<dbReference type="Proteomes" id="UP000824242">
    <property type="component" value="Unassembled WGS sequence"/>
</dbReference>
<dbReference type="GO" id="GO:0005524">
    <property type="term" value="F:ATP binding"/>
    <property type="evidence" value="ECO:0007669"/>
    <property type="project" value="UniProtKB-KW"/>
</dbReference>
<dbReference type="Pfam" id="PF03288">
    <property type="entry name" value="Pox_D5"/>
    <property type="match status" value="1"/>
</dbReference>
<comment type="caution">
    <text evidence="7">The sequence shown here is derived from an EMBL/GenBank/DDBJ whole genome shotgun (WGS) entry which is preliminary data.</text>
</comment>
<dbReference type="InterPro" id="IPR027417">
    <property type="entry name" value="P-loop_NTPase"/>
</dbReference>
<dbReference type="InterPro" id="IPR014015">
    <property type="entry name" value="Helicase_SF3_DNA-vir"/>
</dbReference>
<evidence type="ECO:0000313" key="8">
    <source>
        <dbReference type="Proteomes" id="UP000824242"/>
    </source>
</evidence>
<dbReference type="EMBL" id="DVGZ01000100">
    <property type="protein sequence ID" value="HIR47806.1"/>
    <property type="molecule type" value="Genomic_DNA"/>
</dbReference>
<feature type="domain" description="SF3 helicase" evidence="6">
    <location>
        <begin position="505"/>
        <end position="667"/>
    </location>
</feature>
<sequence>MDTHMIPWELKALPQWVCHRYPNKMPLSPFPDERGKLPPADCRSTATWGTFEDACRAIEQYGAKGLGIQLGRGICGVDLDHCVEDGELSALAREFLSALHSYAEFSPSGTGIHILCKGSLPSREGRKVPALGLEMYDSGRYFTVTGCAVCDENGKPYPLRDCSAELARLHQKYFARETPEQTKLSPAPSPVPGTVRDMSDDEILRIAFRSRNGEEMERLYRGDWSTSQYPSQSEADYALVNHLAFWFNGDLDRIDRVFRASGLFRPKWDRSAGGGRTYGQYTIQRAVRQLQTGFVPRERERTGHPSRPPLPEEPPENFRFSPPPASPSGNTPAGSPISADPSLYTYDDTGNAYRFRDAYYRDVKFNHIDKVWMHWDGCRWIEDQTGQIKRLADELLQRLVQDAETLPNREEILKHVRRTRSSKAKEAMLHEAQHLTGIPILPNELDRYKDALNVRNGILDLKTGQLRPHDRKLCFSMLADAEYLPDAACPRWLAFLDEITGHDKALQLYIQRMVGYFLTGSTREQCMFFLFGSGSNGKSTFVNTISSLFGDYTKNAQAETIMRNDRGGGSGARSDLARLKGVRLTTTSEPSGGCVLDEALVKTMTGDDVITARRLYKEEFEFRPEFKILMATNYKPIIKHSDYGIWRRIRLLPFTVQIPPEKKDPQLGDKLREEKSGIFRWAVQGAIDWYREGLPPCPCIDRANEEYRLEMDKMQQFVGDCLTREPGSTIPSARLYDVYRAWCTEHGERFPLSQVRFSVELQDNYHFQRRKNRQCNEFVDAALTETGQELALSAPENFR</sequence>
<dbReference type="GO" id="GO:0004386">
    <property type="term" value="F:helicase activity"/>
    <property type="evidence" value="ECO:0007669"/>
    <property type="project" value="UniProtKB-KW"/>
</dbReference>
<evidence type="ECO:0000256" key="5">
    <source>
        <dbReference type="SAM" id="MobiDB-lite"/>
    </source>
</evidence>
<dbReference type="InterPro" id="IPR045455">
    <property type="entry name" value="NrS-1_pol-like_helicase"/>
</dbReference>
<dbReference type="Pfam" id="PF08706">
    <property type="entry name" value="D5_N"/>
    <property type="match status" value="1"/>
</dbReference>
<dbReference type="InterPro" id="IPR051620">
    <property type="entry name" value="ORF904-like_C"/>
</dbReference>
<dbReference type="GO" id="GO:0016787">
    <property type="term" value="F:hydrolase activity"/>
    <property type="evidence" value="ECO:0007669"/>
    <property type="project" value="UniProtKB-KW"/>
</dbReference>
<dbReference type="InterPro" id="IPR004968">
    <property type="entry name" value="DNA_primase/NTPase_C"/>
</dbReference>
<dbReference type="NCBIfam" id="TIGR01613">
    <property type="entry name" value="primase_Cterm"/>
    <property type="match status" value="1"/>
</dbReference>
<reference evidence="7" key="2">
    <citation type="journal article" date="2021" name="PeerJ">
        <title>Extensive microbial diversity within the chicken gut microbiome revealed by metagenomics and culture.</title>
        <authorList>
            <person name="Gilroy R."/>
            <person name="Ravi A."/>
            <person name="Getino M."/>
            <person name="Pursley I."/>
            <person name="Horton D.L."/>
            <person name="Alikhan N.F."/>
            <person name="Baker D."/>
            <person name="Gharbi K."/>
            <person name="Hall N."/>
            <person name="Watson M."/>
            <person name="Adriaenssens E.M."/>
            <person name="Foster-Nyarko E."/>
            <person name="Jarju S."/>
            <person name="Secka A."/>
            <person name="Antonio M."/>
            <person name="Oren A."/>
            <person name="Chaudhuri R.R."/>
            <person name="La Ragione R."/>
            <person name="Hildebrand F."/>
            <person name="Pallen M.J."/>
        </authorList>
    </citation>
    <scope>NUCLEOTIDE SEQUENCE</scope>
    <source>
        <strain evidence="7">ChiSxjej1B13-7958</strain>
    </source>
</reference>
<evidence type="ECO:0000256" key="3">
    <source>
        <dbReference type="ARBA" id="ARBA00022806"/>
    </source>
</evidence>